<keyword evidence="11" id="KW-1185">Reference proteome</keyword>
<proteinExistence type="predicted"/>
<feature type="domain" description="Peptidase M12A" evidence="9">
    <location>
        <begin position="60"/>
        <end position="272"/>
    </location>
</feature>
<keyword evidence="1 6" id="KW-0645">Protease</keyword>
<feature type="binding site" evidence="6">
    <location>
        <position position="171"/>
    </location>
    <ligand>
        <name>Zn(2+)</name>
        <dbReference type="ChEBI" id="CHEBI:29105"/>
        <note>catalytic</note>
    </ligand>
</feature>
<dbReference type="InterPro" id="IPR006026">
    <property type="entry name" value="Peptidase_Metallo"/>
</dbReference>
<accession>A0A9J6BHN9</accession>
<dbReference type="Gene3D" id="3.40.390.10">
    <property type="entry name" value="Collagenase (Catalytic Domain)"/>
    <property type="match status" value="1"/>
</dbReference>
<evidence type="ECO:0000256" key="1">
    <source>
        <dbReference type="ARBA" id="ARBA00022670"/>
    </source>
</evidence>
<comment type="cofactor">
    <cofactor evidence="6 7">
        <name>Zn(2+)</name>
        <dbReference type="ChEBI" id="CHEBI:29105"/>
    </cofactor>
    <text evidence="6 7">Binds 1 zinc ion per subunit.</text>
</comment>
<evidence type="ECO:0000256" key="7">
    <source>
        <dbReference type="RuleBase" id="RU361183"/>
    </source>
</evidence>
<comment type="caution">
    <text evidence="6">Lacks conserved residue(s) required for the propagation of feature annotation.</text>
</comment>
<dbReference type="PANTHER" id="PTHR10127:SF780">
    <property type="entry name" value="METALLOENDOPEPTIDASE"/>
    <property type="match status" value="1"/>
</dbReference>
<dbReference type="EC" id="3.4.24.-" evidence="7"/>
<keyword evidence="3 6" id="KW-0378">Hydrolase</keyword>
<feature type="binding site" evidence="6">
    <location>
        <position position="161"/>
    </location>
    <ligand>
        <name>Zn(2+)</name>
        <dbReference type="ChEBI" id="CHEBI:29105"/>
        <note>catalytic</note>
    </ligand>
</feature>
<evidence type="ECO:0000256" key="6">
    <source>
        <dbReference type="PROSITE-ProRule" id="PRU01211"/>
    </source>
</evidence>
<feature type="compositionally biased region" description="Acidic residues" evidence="8">
    <location>
        <begin position="317"/>
        <end position="329"/>
    </location>
</feature>
<dbReference type="Pfam" id="PF01400">
    <property type="entry name" value="Astacin"/>
    <property type="match status" value="1"/>
</dbReference>
<gene>
    <name evidence="10" type="ORF">PVAND_017296</name>
</gene>
<keyword evidence="4 6" id="KW-0862">Zinc</keyword>
<keyword evidence="2 6" id="KW-0479">Metal-binding</keyword>
<feature type="binding site" evidence="6">
    <location>
        <position position="165"/>
    </location>
    <ligand>
        <name>Zn(2+)</name>
        <dbReference type="ChEBI" id="CHEBI:29105"/>
        <note>catalytic</note>
    </ligand>
</feature>
<organism evidence="10 11">
    <name type="scientific">Polypedilum vanderplanki</name>
    <name type="common">Sleeping chironomid midge</name>
    <dbReference type="NCBI Taxonomy" id="319348"/>
    <lineage>
        <taxon>Eukaryota</taxon>
        <taxon>Metazoa</taxon>
        <taxon>Ecdysozoa</taxon>
        <taxon>Arthropoda</taxon>
        <taxon>Hexapoda</taxon>
        <taxon>Insecta</taxon>
        <taxon>Pterygota</taxon>
        <taxon>Neoptera</taxon>
        <taxon>Endopterygota</taxon>
        <taxon>Diptera</taxon>
        <taxon>Nematocera</taxon>
        <taxon>Chironomoidea</taxon>
        <taxon>Chironomidae</taxon>
        <taxon>Chironominae</taxon>
        <taxon>Polypedilum</taxon>
        <taxon>Polypedilum</taxon>
    </lineage>
</organism>
<dbReference type="GO" id="GO:0008270">
    <property type="term" value="F:zinc ion binding"/>
    <property type="evidence" value="ECO:0007669"/>
    <property type="project" value="UniProtKB-UniRule"/>
</dbReference>
<feature type="chain" id="PRO_5039963569" description="Metalloendopeptidase" evidence="7">
    <location>
        <begin position="19"/>
        <end position="329"/>
    </location>
</feature>
<dbReference type="SMART" id="SM00235">
    <property type="entry name" value="ZnMc"/>
    <property type="match status" value="1"/>
</dbReference>
<evidence type="ECO:0000259" key="9">
    <source>
        <dbReference type="PROSITE" id="PS51864"/>
    </source>
</evidence>
<dbReference type="PRINTS" id="PR00480">
    <property type="entry name" value="ASTACIN"/>
</dbReference>
<feature type="signal peptide" evidence="7">
    <location>
        <begin position="1"/>
        <end position="18"/>
    </location>
</feature>
<dbReference type="PROSITE" id="PS51864">
    <property type="entry name" value="ASTACIN"/>
    <property type="match status" value="1"/>
</dbReference>
<dbReference type="EMBL" id="JADBJN010000004">
    <property type="protein sequence ID" value="KAG5669409.1"/>
    <property type="molecule type" value="Genomic_DNA"/>
</dbReference>
<feature type="region of interest" description="Disordered" evidence="8">
    <location>
        <begin position="276"/>
        <end position="329"/>
    </location>
</feature>
<dbReference type="InterPro" id="IPR001506">
    <property type="entry name" value="Peptidase_M12A"/>
</dbReference>
<dbReference type="SUPFAM" id="SSF55486">
    <property type="entry name" value="Metalloproteases ('zincins'), catalytic domain"/>
    <property type="match status" value="1"/>
</dbReference>
<dbReference type="GO" id="GO:0006508">
    <property type="term" value="P:proteolysis"/>
    <property type="evidence" value="ECO:0007669"/>
    <property type="project" value="UniProtKB-KW"/>
</dbReference>
<evidence type="ECO:0000256" key="4">
    <source>
        <dbReference type="ARBA" id="ARBA00022833"/>
    </source>
</evidence>
<feature type="active site" evidence="6">
    <location>
        <position position="162"/>
    </location>
</feature>
<dbReference type="InterPro" id="IPR024079">
    <property type="entry name" value="MetalloPept_cat_dom_sf"/>
</dbReference>
<keyword evidence="5 6" id="KW-0482">Metalloprotease</keyword>
<sequence length="329" mass="38127">MKIFSILLVTVLFTLVLSRSIDSESESDEFLQSDEVDESDENSPELELDEDEEIPDWAGTGVIDTNLRWDKIDGDVILPFLIENGYENEDLKNIKKAMRMIEKDTCVRFRKREKEEFYLSITHKVKDCFSYVGRIGGIDSKKKAQTVAFGKNHCKVGRMAHEFLHALGFAHMQSHPKRNEFIEVLWDNIEQKHFGDFARMIDKNTKKYLGHNFGTPYDFDSILHYGVKHASKNGRPTMKVLKDSDEWTTKIGHNSYLSEGDIQRINAMYKCDSKKRKATNEIDKETTDKKHDDDDDESDSDEEDSDENEENSKDHVDSEEEENESESDE</sequence>
<feature type="compositionally biased region" description="Basic and acidic residues" evidence="8">
    <location>
        <begin position="278"/>
        <end position="292"/>
    </location>
</feature>
<reference evidence="10" key="1">
    <citation type="submission" date="2021-03" db="EMBL/GenBank/DDBJ databases">
        <title>Chromosome level genome of the anhydrobiotic midge Polypedilum vanderplanki.</title>
        <authorList>
            <person name="Yoshida Y."/>
            <person name="Kikawada T."/>
            <person name="Gusev O."/>
        </authorList>
    </citation>
    <scope>NUCLEOTIDE SEQUENCE</scope>
    <source>
        <strain evidence="10">NIAS01</strain>
        <tissue evidence="10">Whole body or cell culture</tissue>
    </source>
</reference>
<evidence type="ECO:0000256" key="2">
    <source>
        <dbReference type="ARBA" id="ARBA00022723"/>
    </source>
</evidence>
<dbReference type="InterPro" id="IPR034035">
    <property type="entry name" value="Astacin-like_dom"/>
</dbReference>
<feature type="region of interest" description="Disordered" evidence="8">
    <location>
        <begin position="28"/>
        <end position="51"/>
    </location>
</feature>
<protein>
    <recommendedName>
        <fullName evidence="7">Metalloendopeptidase</fullName>
        <ecNumber evidence="7">3.4.24.-</ecNumber>
    </recommendedName>
</protein>
<evidence type="ECO:0000313" key="11">
    <source>
        <dbReference type="Proteomes" id="UP001107558"/>
    </source>
</evidence>
<dbReference type="GO" id="GO:0004222">
    <property type="term" value="F:metalloendopeptidase activity"/>
    <property type="evidence" value="ECO:0007669"/>
    <property type="project" value="UniProtKB-UniRule"/>
</dbReference>
<comment type="caution">
    <text evidence="10">The sequence shown here is derived from an EMBL/GenBank/DDBJ whole genome shotgun (WGS) entry which is preliminary data.</text>
</comment>
<dbReference type="CDD" id="cd04280">
    <property type="entry name" value="ZnMc_astacin_like"/>
    <property type="match status" value="1"/>
</dbReference>
<dbReference type="OrthoDB" id="291007at2759"/>
<dbReference type="PANTHER" id="PTHR10127">
    <property type="entry name" value="DISCOIDIN, CUB, EGF, LAMININ , AND ZINC METALLOPROTEASE DOMAIN CONTAINING"/>
    <property type="match status" value="1"/>
</dbReference>
<dbReference type="AlphaFoldDB" id="A0A9J6BHN9"/>
<evidence type="ECO:0000313" key="10">
    <source>
        <dbReference type="EMBL" id="KAG5669409.1"/>
    </source>
</evidence>
<keyword evidence="7" id="KW-0732">Signal</keyword>
<evidence type="ECO:0000256" key="8">
    <source>
        <dbReference type="SAM" id="MobiDB-lite"/>
    </source>
</evidence>
<feature type="compositionally biased region" description="Acidic residues" evidence="8">
    <location>
        <begin position="293"/>
        <end position="309"/>
    </location>
</feature>
<evidence type="ECO:0000256" key="5">
    <source>
        <dbReference type="ARBA" id="ARBA00023049"/>
    </source>
</evidence>
<dbReference type="Proteomes" id="UP001107558">
    <property type="component" value="Chromosome 4"/>
</dbReference>
<evidence type="ECO:0000256" key="3">
    <source>
        <dbReference type="ARBA" id="ARBA00022801"/>
    </source>
</evidence>
<name>A0A9J6BHN9_POLVA</name>